<dbReference type="Pfam" id="PF17853">
    <property type="entry name" value="GGDEF_2"/>
    <property type="match status" value="1"/>
</dbReference>
<dbReference type="Proteomes" id="UP001501231">
    <property type="component" value="Unassembled WGS sequence"/>
</dbReference>
<dbReference type="InterPro" id="IPR025736">
    <property type="entry name" value="PucR_C-HTH_dom"/>
</dbReference>
<reference evidence="4 5" key="1">
    <citation type="journal article" date="2019" name="Int. J. Syst. Evol. Microbiol.">
        <title>The Global Catalogue of Microorganisms (GCM) 10K type strain sequencing project: providing services to taxonomists for standard genome sequencing and annotation.</title>
        <authorList>
            <consortium name="The Broad Institute Genomics Platform"/>
            <consortium name="The Broad Institute Genome Sequencing Center for Infectious Disease"/>
            <person name="Wu L."/>
            <person name="Ma J."/>
        </authorList>
    </citation>
    <scope>NUCLEOTIDE SEQUENCE [LARGE SCALE GENOMIC DNA]</scope>
    <source>
        <strain evidence="4 5">JCM 3325</strain>
    </source>
</reference>
<dbReference type="PANTHER" id="PTHR33744:SF1">
    <property type="entry name" value="DNA-BINDING TRANSCRIPTIONAL ACTIVATOR ADER"/>
    <property type="match status" value="1"/>
</dbReference>
<dbReference type="InterPro" id="IPR041522">
    <property type="entry name" value="CdaR_GGDEF"/>
</dbReference>
<sequence length="393" mass="43124">MGDFFGALKSRVDANARRAVELYASELAEYRAAAATWHGRAELLDFALILRRRTAELSAESRPFHDDDLEYIASMGRERGESGVSLASQRRVLVLHSNLTLREVQEAAAPNGIDDVMYMLGWLAPQGTAAQHAFTVGFMEGQKRFLPLTARVQMLADMLLAGDPAAPELARSLGMRAHDRYVVAVVRLASDRLRSAREPREEILEILLKTHRSPMSWHRPEEFVALVPDEGGEPEADQVGALSLVRDLAELTGRPCAVGTAAGAVGELAETVALARNVSRVAPVETVPRRAHSVADVFAELGAAQVPHVDEWLRDLANRLSRGPALVPTLHAYYSCDMKRLLTAATLHVHPRTLDYRLRRVRDLTGIDPGSTQGVRVLSTAVTRVLADTWPDS</sequence>
<accession>A0ABN3JK35</accession>
<keyword evidence="5" id="KW-1185">Reference proteome</keyword>
<gene>
    <name evidence="4" type="ORF">GCM10010191_50370</name>
</gene>
<evidence type="ECO:0000313" key="5">
    <source>
        <dbReference type="Proteomes" id="UP001501231"/>
    </source>
</evidence>
<proteinExistence type="inferred from homology"/>
<organism evidence="4 5">
    <name type="scientific">Actinomadura vinacea</name>
    <dbReference type="NCBI Taxonomy" id="115336"/>
    <lineage>
        <taxon>Bacteria</taxon>
        <taxon>Bacillati</taxon>
        <taxon>Actinomycetota</taxon>
        <taxon>Actinomycetes</taxon>
        <taxon>Streptosporangiales</taxon>
        <taxon>Thermomonosporaceae</taxon>
        <taxon>Actinomadura</taxon>
    </lineage>
</organism>
<dbReference type="RefSeq" id="WP_344592087.1">
    <property type="nucleotide sequence ID" value="NZ_BAAARW010000020.1"/>
</dbReference>
<dbReference type="Gene3D" id="1.10.10.2840">
    <property type="entry name" value="PucR C-terminal helix-turn-helix domain"/>
    <property type="match status" value="1"/>
</dbReference>
<evidence type="ECO:0000256" key="1">
    <source>
        <dbReference type="ARBA" id="ARBA00006754"/>
    </source>
</evidence>
<evidence type="ECO:0000313" key="4">
    <source>
        <dbReference type="EMBL" id="GAA2430695.1"/>
    </source>
</evidence>
<comment type="similarity">
    <text evidence="1">Belongs to the CdaR family.</text>
</comment>
<feature type="domain" description="PucR C-terminal helix-turn-helix" evidence="2">
    <location>
        <begin position="326"/>
        <end position="381"/>
    </location>
</feature>
<dbReference type="Pfam" id="PF13556">
    <property type="entry name" value="HTH_30"/>
    <property type="match status" value="1"/>
</dbReference>
<dbReference type="InterPro" id="IPR051448">
    <property type="entry name" value="CdaR-like_regulators"/>
</dbReference>
<comment type="caution">
    <text evidence="4">The sequence shown here is derived from an EMBL/GenBank/DDBJ whole genome shotgun (WGS) entry which is preliminary data.</text>
</comment>
<feature type="domain" description="CdaR GGDEF-like" evidence="3">
    <location>
        <begin position="163"/>
        <end position="279"/>
    </location>
</feature>
<evidence type="ECO:0000259" key="2">
    <source>
        <dbReference type="Pfam" id="PF13556"/>
    </source>
</evidence>
<evidence type="ECO:0000259" key="3">
    <source>
        <dbReference type="Pfam" id="PF17853"/>
    </source>
</evidence>
<dbReference type="EMBL" id="BAAARW010000020">
    <property type="protein sequence ID" value="GAA2430695.1"/>
    <property type="molecule type" value="Genomic_DNA"/>
</dbReference>
<protein>
    <submittedName>
        <fullName evidence="4">Helix-turn-helix domain-containing protein</fullName>
    </submittedName>
</protein>
<name>A0ABN3JK35_9ACTN</name>
<dbReference type="PANTHER" id="PTHR33744">
    <property type="entry name" value="CARBOHYDRATE DIACID REGULATOR"/>
    <property type="match status" value="1"/>
</dbReference>
<dbReference type="InterPro" id="IPR042070">
    <property type="entry name" value="PucR_C-HTH_sf"/>
</dbReference>